<feature type="region of interest" description="Disordered" evidence="10">
    <location>
        <begin position="222"/>
        <end position="271"/>
    </location>
</feature>
<dbReference type="GO" id="GO:0008652">
    <property type="term" value="P:amino acid biosynthetic process"/>
    <property type="evidence" value="ECO:0007669"/>
    <property type="project" value="UniProtKB-KW"/>
</dbReference>
<accession>A0A836BMY7</accession>
<dbReference type="Gene3D" id="3.30.470.10">
    <property type="match status" value="1"/>
</dbReference>
<keyword evidence="12" id="KW-1185">Reference proteome</keyword>
<name>A0A836BMY7_9CHLO</name>
<evidence type="ECO:0000256" key="9">
    <source>
        <dbReference type="RuleBase" id="RU004517"/>
    </source>
</evidence>
<comment type="catalytic activity">
    <reaction evidence="9">
        <text>L-isoleucine + 2-oxoglutarate = (S)-3-methyl-2-oxopentanoate + L-glutamate</text>
        <dbReference type="Rhea" id="RHEA:24801"/>
        <dbReference type="ChEBI" id="CHEBI:16810"/>
        <dbReference type="ChEBI" id="CHEBI:29985"/>
        <dbReference type="ChEBI" id="CHEBI:35146"/>
        <dbReference type="ChEBI" id="CHEBI:58045"/>
        <dbReference type="EC" id="2.6.1.42"/>
    </reaction>
</comment>
<comment type="similarity">
    <text evidence="2 7">Belongs to the class-IV pyridoxal-phosphate-dependent aminotransferase family.</text>
</comment>
<evidence type="ECO:0000256" key="5">
    <source>
        <dbReference type="ARBA" id="ARBA00022898"/>
    </source>
</evidence>
<dbReference type="InterPro" id="IPR036038">
    <property type="entry name" value="Aminotransferase-like"/>
</dbReference>
<keyword evidence="4 9" id="KW-0808">Transferase</keyword>
<evidence type="ECO:0000313" key="12">
    <source>
        <dbReference type="Proteomes" id="UP000612055"/>
    </source>
</evidence>
<dbReference type="InterPro" id="IPR005786">
    <property type="entry name" value="B_amino_transII"/>
</dbReference>
<evidence type="ECO:0000256" key="7">
    <source>
        <dbReference type="RuleBase" id="RU004106"/>
    </source>
</evidence>
<dbReference type="GO" id="GO:0004084">
    <property type="term" value="F:branched-chain-amino-acid transaminase activity"/>
    <property type="evidence" value="ECO:0007669"/>
    <property type="project" value="UniProtKB-EC"/>
</dbReference>
<dbReference type="Pfam" id="PF01063">
    <property type="entry name" value="Aminotran_4"/>
    <property type="match status" value="1"/>
</dbReference>
<dbReference type="PANTHER" id="PTHR42825:SF2">
    <property type="entry name" value="BRANCHED-CHAIN-AMINO-ACID AMINOTRANSFERASE 3, CHLOROPLASTIC-RELATED"/>
    <property type="match status" value="1"/>
</dbReference>
<dbReference type="EC" id="2.6.1.42" evidence="9"/>
<dbReference type="PIRSF" id="PIRSF006468">
    <property type="entry name" value="BCAT1"/>
    <property type="match status" value="1"/>
</dbReference>
<dbReference type="Gene3D" id="3.20.10.10">
    <property type="entry name" value="D-amino Acid Aminotransferase, subunit A, domain 2"/>
    <property type="match status" value="1"/>
</dbReference>
<evidence type="ECO:0000313" key="11">
    <source>
        <dbReference type="EMBL" id="KAG2482666.1"/>
    </source>
</evidence>
<dbReference type="OrthoDB" id="409992at2759"/>
<dbReference type="SUPFAM" id="SSF56752">
    <property type="entry name" value="D-aminoacid aminotransferase-like PLP-dependent enzymes"/>
    <property type="match status" value="1"/>
</dbReference>
<protein>
    <recommendedName>
        <fullName evidence="9">Branched-chain-amino-acid aminotransferase</fullName>
        <ecNumber evidence="9">2.6.1.42</ecNumber>
    </recommendedName>
</protein>
<dbReference type="PROSITE" id="PS00770">
    <property type="entry name" value="AA_TRANSFER_CLASS_4"/>
    <property type="match status" value="1"/>
</dbReference>
<proteinExistence type="inferred from homology"/>
<dbReference type="PANTHER" id="PTHR42825">
    <property type="entry name" value="AMINO ACID AMINOTRANSFERASE"/>
    <property type="match status" value="1"/>
</dbReference>
<evidence type="ECO:0000256" key="3">
    <source>
        <dbReference type="ARBA" id="ARBA00022576"/>
    </source>
</evidence>
<organism evidence="11 12">
    <name type="scientific">Edaphochlamys debaryana</name>
    <dbReference type="NCBI Taxonomy" id="47281"/>
    <lineage>
        <taxon>Eukaryota</taxon>
        <taxon>Viridiplantae</taxon>
        <taxon>Chlorophyta</taxon>
        <taxon>core chlorophytes</taxon>
        <taxon>Chlorophyceae</taxon>
        <taxon>CS clade</taxon>
        <taxon>Chlamydomonadales</taxon>
        <taxon>Chlamydomonadales incertae sedis</taxon>
        <taxon>Edaphochlamys</taxon>
    </lineage>
</organism>
<sequence>MCMPEVPPAMFLAAVNAVVRANEAWVPPSSRGSLYLRPLLLGTGPLLGLCPAPSYTFVVYAIPVGGRAKDGRLGALDYLIHDSLHRAAPRGVGATKAAGNYSPCLMAQAEARAQGCADCIYLDAKSDTYLEEGSGCNVFAVHGRTLSTPPAAGSILPGVTRASLLALAGALGYRVRQAHISVDMAMQADEMFASGTAVVVQPIGSVTYRGKRVAFSRPPPAAAIEPTASSDLPAAPSGAPANGRANGDAVTGTPLRAPPSPSPSLSTEEDDEADYVEAYGYGTSFEYGRPVELSEEQRDALLAAAPELDRASLPPGVGPVAQRLYTLLTGIQYGRVADPFGWAVEVDMQGPTDGPLHLDKLFGLDSGTAAAAEAATLGGKGAALAAAGPGAKLPGLTPAGKSVFADPNLE</sequence>
<dbReference type="InterPro" id="IPR043132">
    <property type="entry name" value="BCAT-like_C"/>
</dbReference>
<gene>
    <name evidence="11" type="ORF">HYH03_018404</name>
</gene>
<dbReference type="AlphaFoldDB" id="A0A836BMY7"/>
<evidence type="ECO:0000256" key="8">
    <source>
        <dbReference type="RuleBase" id="RU004516"/>
    </source>
</evidence>
<feature type="modified residue" description="N6-(pyridoxal phosphate)lysine" evidence="6">
    <location>
        <position position="96"/>
    </location>
</feature>
<dbReference type="GO" id="GO:0009082">
    <property type="term" value="P:branched-chain amino acid biosynthetic process"/>
    <property type="evidence" value="ECO:0007669"/>
    <property type="project" value="UniProtKB-KW"/>
</dbReference>
<evidence type="ECO:0000256" key="6">
    <source>
        <dbReference type="PIRSR" id="PIRSR006468-1"/>
    </source>
</evidence>
<dbReference type="Proteomes" id="UP000612055">
    <property type="component" value="Unassembled WGS sequence"/>
</dbReference>
<keyword evidence="9" id="KW-0100">Branched-chain amino acid biosynthesis</keyword>
<evidence type="ECO:0000256" key="4">
    <source>
        <dbReference type="ARBA" id="ARBA00022679"/>
    </source>
</evidence>
<keyword evidence="9" id="KW-0028">Amino-acid biosynthesis</keyword>
<dbReference type="EMBL" id="JAEHOE010000208">
    <property type="protein sequence ID" value="KAG2482666.1"/>
    <property type="molecule type" value="Genomic_DNA"/>
</dbReference>
<dbReference type="InterPro" id="IPR018300">
    <property type="entry name" value="Aminotrans_IV_CS"/>
</dbReference>
<comment type="caution">
    <text evidence="11">The sequence shown here is derived from an EMBL/GenBank/DDBJ whole genome shotgun (WGS) entry which is preliminary data.</text>
</comment>
<keyword evidence="5 8" id="KW-0663">Pyridoxal phosphate</keyword>
<dbReference type="InterPro" id="IPR043131">
    <property type="entry name" value="BCAT-like_N"/>
</dbReference>
<dbReference type="InterPro" id="IPR001544">
    <property type="entry name" value="Aminotrans_IV"/>
</dbReference>
<comment type="catalytic activity">
    <reaction evidence="9">
        <text>L-leucine + 2-oxoglutarate = 4-methyl-2-oxopentanoate + L-glutamate</text>
        <dbReference type="Rhea" id="RHEA:18321"/>
        <dbReference type="ChEBI" id="CHEBI:16810"/>
        <dbReference type="ChEBI" id="CHEBI:17865"/>
        <dbReference type="ChEBI" id="CHEBI:29985"/>
        <dbReference type="ChEBI" id="CHEBI:57427"/>
        <dbReference type="EC" id="2.6.1.42"/>
    </reaction>
</comment>
<reference evidence="11" key="1">
    <citation type="journal article" date="2020" name="bioRxiv">
        <title>Comparative genomics of Chlamydomonas.</title>
        <authorList>
            <person name="Craig R.J."/>
            <person name="Hasan A.R."/>
            <person name="Ness R.W."/>
            <person name="Keightley P.D."/>
        </authorList>
    </citation>
    <scope>NUCLEOTIDE SEQUENCE</scope>
    <source>
        <strain evidence="11">CCAP 11/70</strain>
    </source>
</reference>
<evidence type="ECO:0000256" key="10">
    <source>
        <dbReference type="SAM" id="MobiDB-lite"/>
    </source>
</evidence>
<evidence type="ECO:0000256" key="1">
    <source>
        <dbReference type="ARBA" id="ARBA00001933"/>
    </source>
</evidence>
<comment type="catalytic activity">
    <reaction evidence="9">
        <text>L-valine + 2-oxoglutarate = 3-methyl-2-oxobutanoate + L-glutamate</text>
        <dbReference type="Rhea" id="RHEA:24813"/>
        <dbReference type="ChEBI" id="CHEBI:11851"/>
        <dbReference type="ChEBI" id="CHEBI:16810"/>
        <dbReference type="ChEBI" id="CHEBI:29985"/>
        <dbReference type="ChEBI" id="CHEBI:57762"/>
        <dbReference type="EC" id="2.6.1.42"/>
    </reaction>
</comment>
<evidence type="ECO:0000256" key="2">
    <source>
        <dbReference type="ARBA" id="ARBA00009320"/>
    </source>
</evidence>
<comment type="cofactor">
    <cofactor evidence="1 8">
        <name>pyridoxal 5'-phosphate</name>
        <dbReference type="ChEBI" id="CHEBI:597326"/>
    </cofactor>
</comment>
<keyword evidence="3 9" id="KW-0032">Aminotransferase</keyword>